<protein>
    <submittedName>
        <fullName evidence="2">Uncharacterized protein</fullName>
    </submittedName>
</protein>
<dbReference type="Proteomes" id="UP001165085">
    <property type="component" value="Unassembled WGS sequence"/>
</dbReference>
<reference evidence="3" key="1">
    <citation type="journal article" date="2023" name="Commun. Biol.">
        <title>Genome analysis of Parmales, the sister group of diatoms, reveals the evolutionary specialization of diatoms from phago-mixotrophs to photoautotrophs.</title>
        <authorList>
            <person name="Ban H."/>
            <person name="Sato S."/>
            <person name="Yoshikawa S."/>
            <person name="Yamada K."/>
            <person name="Nakamura Y."/>
            <person name="Ichinomiya M."/>
            <person name="Sato N."/>
            <person name="Blanc-Mathieu R."/>
            <person name="Endo H."/>
            <person name="Kuwata A."/>
            <person name="Ogata H."/>
        </authorList>
    </citation>
    <scope>NUCLEOTIDE SEQUENCE [LARGE SCALE GENOMIC DNA]</scope>
    <source>
        <strain evidence="3">NIES 3701</strain>
    </source>
</reference>
<name>A0A9W7B3S9_9STRA</name>
<evidence type="ECO:0000313" key="3">
    <source>
        <dbReference type="Proteomes" id="UP001165085"/>
    </source>
</evidence>
<feature type="region of interest" description="Disordered" evidence="1">
    <location>
        <begin position="42"/>
        <end position="64"/>
    </location>
</feature>
<sequence>MFGNALKKKSEQKVHFFERHVILHVFSSTSFKNELRRRHLAALSGGDPSSGSTSAKKSKTSAPINATSAPINAFTNMMTAVATPATAMNQISDPFLNSTSGTRSCVIYLALDEHSQFFAGFSKCAKICSKSVQKSCFQRDGTRHVSVWQGKLSSSRVNALSLSTAALPLPVSVTGWKSWNQGNYLSIDSASTATLKAMLEGLGLPKGKVACDHISLYRKRGQNDSFTNPQLKKVKEELKGFDWGDVTGVSVRIKIIGRDYSEFKVLA</sequence>
<accession>A0A9W7B3S9</accession>
<proteinExistence type="predicted"/>
<evidence type="ECO:0000256" key="1">
    <source>
        <dbReference type="SAM" id="MobiDB-lite"/>
    </source>
</evidence>
<dbReference type="OrthoDB" id="10638978at2759"/>
<evidence type="ECO:0000313" key="2">
    <source>
        <dbReference type="EMBL" id="GMH81586.1"/>
    </source>
</evidence>
<organism evidence="2 3">
    <name type="scientific">Triparma strigata</name>
    <dbReference type="NCBI Taxonomy" id="1606541"/>
    <lineage>
        <taxon>Eukaryota</taxon>
        <taxon>Sar</taxon>
        <taxon>Stramenopiles</taxon>
        <taxon>Ochrophyta</taxon>
        <taxon>Bolidophyceae</taxon>
        <taxon>Parmales</taxon>
        <taxon>Triparmaceae</taxon>
        <taxon>Triparma</taxon>
    </lineage>
</organism>
<comment type="caution">
    <text evidence="2">The sequence shown here is derived from an EMBL/GenBank/DDBJ whole genome shotgun (WGS) entry which is preliminary data.</text>
</comment>
<dbReference type="AlphaFoldDB" id="A0A9W7B3S9"/>
<keyword evidence="3" id="KW-1185">Reference proteome</keyword>
<gene>
    <name evidence="2" type="ORF">TrST_g8906</name>
</gene>
<dbReference type="EMBL" id="BRXY01000259">
    <property type="protein sequence ID" value="GMH81586.1"/>
    <property type="molecule type" value="Genomic_DNA"/>
</dbReference>